<dbReference type="EMBL" id="POWE01000041">
    <property type="protein sequence ID" value="PNQ93685.1"/>
    <property type="molecule type" value="Genomic_DNA"/>
</dbReference>
<name>A0ABX4Y9K7_9PSED</name>
<dbReference type="Proteomes" id="UP000236232">
    <property type="component" value="Unassembled WGS sequence"/>
</dbReference>
<organism evidence="2 3">
    <name type="scientific">Pseudomonas gingeri NCPPB 3146 = LMG 5327</name>
    <dbReference type="NCBI Taxonomy" id="707248"/>
    <lineage>
        <taxon>Bacteria</taxon>
        <taxon>Pseudomonadati</taxon>
        <taxon>Pseudomonadota</taxon>
        <taxon>Gammaproteobacteria</taxon>
        <taxon>Pseudomonadales</taxon>
        <taxon>Pseudomonadaceae</taxon>
        <taxon>Pseudomonas</taxon>
    </lineage>
</organism>
<dbReference type="InterPro" id="IPR011008">
    <property type="entry name" value="Dimeric_a/b-barrel"/>
</dbReference>
<accession>A0ABX4Y9K7</accession>
<comment type="caution">
    <text evidence="2">The sequence shown here is derived from an EMBL/GenBank/DDBJ whole genome shotgun (WGS) entry which is preliminary data.</text>
</comment>
<evidence type="ECO:0000313" key="2">
    <source>
        <dbReference type="EMBL" id="PNQ93685.1"/>
    </source>
</evidence>
<evidence type="ECO:0000313" key="3">
    <source>
        <dbReference type="Proteomes" id="UP000236232"/>
    </source>
</evidence>
<feature type="domain" description="ABM" evidence="1">
    <location>
        <begin position="32"/>
        <end position="96"/>
    </location>
</feature>
<keyword evidence="3" id="KW-1185">Reference proteome</keyword>
<dbReference type="SUPFAM" id="SSF54909">
    <property type="entry name" value="Dimeric alpha+beta barrel"/>
    <property type="match status" value="1"/>
</dbReference>
<gene>
    <name evidence="2" type="ORF">CCU68_05065</name>
</gene>
<evidence type="ECO:0000259" key="1">
    <source>
        <dbReference type="Pfam" id="PF03992"/>
    </source>
</evidence>
<proteinExistence type="predicted"/>
<dbReference type="Pfam" id="PF03992">
    <property type="entry name" value="ABM"/>
    <property type="match status" value="1"/>
</dbReference>
<sequence length="146" mass="15831">MTSSRTLSIVELILSGGTTPMHIPTHIVAISTVEIQAAEGHSADLQARLHALVEALQGDSGCIAYHLARCSSGRDAWIMTGYWSALTTMQAHFELPCLTELFALARERFASALTFGTFRLGTFAAKDNTTGRRLQPCAVTAFLENF</sequence>
<reference evidence="2 3" key="1">
    <citation type="submission" date="2018-01" db="EMBL/GenBank/DDBJ databases">
        <title>Draft Genome Sequence of Pseudomonas gingeri NCPPB 3146 (LMG 5327), a White Line Reaction Producer.</title>
        <authorList>
            <person name="Rokni-Zadeh H."/>
            <person name="Bahrami T."/>
            <person name="Zarvandi S."/>
            <person name="Changi-Ashtiani M."/>
            <person name="De Mot R."/>
        </authorList>
    </citation>
    <scope>NUCLEOTIDE SEQUENCE [LARGE SCALE GENOMIC DNA]</scope>
    <source>
        <strain evidence="3">NCPPB 3146 \ LMG 5327</strain>
    </source>
</reference>
<protein>
    <recommendedName>
        <fullName evidence="1">ABM domain-containing protein</fullName>
    </recommendedName>
</protein>
<dbReference type="InterPro" id="IPR007138">
    <property type="entry name" value="ABM_dom"/>
</dbReference>
<dbReference type="Gene3D" id="3.30.70.100">
    <property type="match status" value="1"/>
</dbReference>